<dbReference type="OrthoDB" id="408964at2759"/>
<reference evidence="8" key="1">
    <citation type="journal article" date="2016" name="Nat. Commun.">
        <title>The Gonium pectorale genome demonstrates co-option of cell cycle regulation during the evolution of multicellularity.</title>
        <authorList>
            <person name="Hanschen E.R."/>
            <person name="Marriage T.N."/>
            <person name="Ferris P.J."/>
            <person name="Hamaji T."/>
            <person name="Toyoda A."/>
            <person name="Fujiyama A."/>
            <person name="Neme R."/>
            <person name="Noguchi H."/>
            <person name="Minakuchi Y."/>
            <person name="Suzuki M."/>
            <person name="Kawai-Toyooka H."/>
            <person name="Smith D.R."/>
            <person name="Sparks H."/>
            <person name="Anderson J."/>
            <person name="Bakaric R."/>
            <person name="Luria V."/>
            <person name="Karger A."/>
            <person name="Kirschner M.W."/>
            <person name="Durand P.M."/>
            <person name="Michod R.E."/>
            <person name="Nozaki H."/>
            <person name="Olson B.J."/>
        </authorList>
    </citation>
    <scope>NUCLEOTIDE SEQUENCE [LARGE SCALE GENOMIC DNA]</scope>
    <source>
        <strain evidence="8">NIES-2863</strain>
    </source>
</reference>
<evidence type="ECO:0000313" key="8">
    <source>
        <dbReference type="Proteomes" id="UP000075714"/>
    </source>
</evidence>
<dbReference type="EMBL" id="LSYV01000003">
    <property type="protein sequence ID" value="KXZ55740.1"/>
    <property type="molecule type" value="Genomic_DNA"/>
</dbReference>
<dbReference type="Gene3D" id="1.10.510.10">
    <property type="entry name" value="Transferase(Phosphotransferase) domain 1"/>
    <property type="match status" value="1"/>
</dbReference>
<evidence type="ECO:0000259" key="6">
    <source>
        <dbReference type="PROSITE" id="PS50011"/>
    </source>
</evidence>
<organism evidence="7 8">
    <name type="scientific">Gonium pectorale</name>
    <name type="common">Green alga</name>
    <dbReference type="NCBI Taxonomy" id="33097"/>
    <lineage>
        <taxon>Eukaryota</taxon>
        <taxon>Viridiplantae</taxon>
        <taxon>Chlorophyta</taxon>
        <taxon>core chlorophytes</taxon>
        <taxon>Chlorophyceae</taxon>
        <taxon>CS clade</taxon>
        <taxon>Chlamydomonadales</taxon>
        <taxon>Volvocaceae</taxon>
        <taxon>Gonium</taxon>
    </lineage>
</organism>
<dbReference type="GO" id="GO:0005524">
    <property type="term" value="F:ATP binding"/>
    <property type="evidence" value="ECO:0007669"/>
    <property type="project" value="UniProtKB-KW"/>
</dbReference>
<evidence type="ECO:0000256" key="2">
    <source>
        <dbReference type="ARBA" id="ARBA00022679"/>
    </source>
</evidence>
<dbReference type="InterPro" id="IPR030616">
    <property type="entry name" value="Aur-like"/>
</dbReference>
<evidence type="ECO:0000313" key="7">
    <source>
        <dbReference type="EMBL" id="KXZ55740.1"/>
    </source>
</evidence>
<dbReference type="SUPFAM" id="SSF56112">
    <property type="entry name" value="Protein kinase-like (PK-like)"/>
    <property type="match status" value="1"/>
</dbReference>
<keyword evidence="5" id="KW-0067">ATP-binding</keyword>
<dbReference type="PROSITE" id="PS50011">
    <property type="entry name" value="PROTEIN_KINASE_DOM"/>
    <property type="match status" value="1"/>
</dbReference>
<dbReference type="InterPro" id="IPR011009">
    <property type="entry name" value="Kinase-like_dom_sf"/>
</dbReference>
<name>A0A150H2D3_GONPE</name>
<protein>
    <recommendedName>
        <fullName evidence="6">Protein kinase domain-containing protein</fullName>
    </recommendedName>
</protein>
<keyword evidence="2" id="KW-0808">Transferase</keyword>
<keyword evidence="8" id="KW-1185">Reference proteome</keyword>
<sequence length="144" mass="15911">MCVDQRADFYVRVRALPYLLAVEYMAPEVERCPLKMLPEENKDQQALAYTTAVDIWATGVLAYELLLGFPPFLDEQSGVALSFPSSMSPGARDFISLALAERPEDRPTAPHLSRHPWITILSRSAVGSTSPAVSTRQVNSTAEE</sequence>
<evidence type="ECO:0000256" key="3">
    <source>
        <dbReference type="ARBA" id="ARBA00022741"/>
    </source>
</evidence>
<dbReference type="InterPro" id="IPR000719">
    <property type="entry name" value="Prot_kinase_dom"/>
</dbReference>
<evidence type="ECO:0000256" key="1">
    <source>
        <dbReference type="ARBA" id="ARBA00022527"/>
    </source>
</evidence>
<dbReference type="Proteomes" id="UP000075714">
    <property type="component" value="Unassembled WGS sequence"/>
</dbReference>
<dbReference type="PANTHER" id="PTHR24350">
    <property type="entry name" value="SERINE/THREONINE-PROTEIN KINASE IAL-RELATED"/>
    <property type="match status" value="1"/>
</dbReference>
<keyword evidence="4" id="KW-0418">Kinase</keyword>
<dbReference type="AlphaFoldDB" id="A0A150H2D3"/>
<keyword evidence="3" id="KW-0547">Nucleotide-binding</keyword>
<dbReference type="GO" id="GO:0004674">
    <property type="term" value="F:protein serine/threonine kinase activity"/>
    <property type="evidence" value="ECO:0007669"/>
    <property type="project" value="UniProtKB-KW"/>
</dbReference>
<evidence type="ECO:0000256" key="4">
    <source>
        <dbReference type="ARBA" id="ARBA00022777"/>
    </source>
</evidence>
<feature type="domain" description="Protein kinase" evidence="6">
    <location>
        <begin position="1"/>
        <end position="118"/>
    </location>
</feature>
<dbReference type="STRING" id="33097.A0A150H2D3"/>
<gene>
    <name evidence="7" type="ORF">GPECTOR_2g1290</name>
</gene>
<evidence type="ECO:0000256" key="5">
    <source>
        <dbReference type="ARBA" id="ARBA00022840"/>
    </source>
</evidence>
<dbReference type="Pfam" id="PF00069">
    <property type="entry name" value="Pkinase"/>
    <property type="match status" value="1"/>
</dbReference>
<keyword evidence="1" id="KW-0723">Serine/threonine-protein kinase</keyword>
<accession>A0A150H2D3</accession>
<proteinExistence type="predicted"/>
<comment type="caution">
    <text evidence="7">The sequence shown here is derived from an EMBL/GenBank/DDBJ whole genome shotgun (WGS) entry which is preliminary data.</text>
</comment>